<dbReference type="Gene3D" id="3.40.50.970">
    <property type="match status" value="1"/>
</dbReference>
<sequence length="82" mass="8250">LATPDFALLARACGIPYARIAAEDEAGPVLAEATSADGPVLVEVDLTALGPMKTPFTPPVKIPDAARTPVPGPAPEPSTSTS</sequence>
<dbReference type="GO" id="GO:0000287">
    <property type="term" value="F:magnesium ion binding"/>
    <property type="evidence" value="ECO:0007669"/>
    <property type="project" value="UniProtKB-ARBA"/>
</dbReference>
<protein>
    <submittedName>
        <fullName evidence="3">Thiamine pyrophosphate-binding protein</fullName>
    </submittedName>
</protein>
<dbReference type="AlphaFoldDB" id="A0A8T4J5A3"/>
<evidence type="ECO:0000313" key="3">
    <source>
        <dbReference type="EMBL" id="MBR7678640.1"/>
    </source>
</evidence>
<evidence type="ECO:0000256" key="1">
    <source>
        <dbReference type="SAM" id="MobiDB-lite"/>
    </source>
</evidence>
<dbReference type="Pfam" id="PF02775">
    <property type="entry name" value="TPP_enzyme_C"/>
    <property type="match status" value="1"/>
</dbReference>
<accession>A0A8T4J5A3</accession>
<gene>
    <name evidence="3" type="ORF">KDA82_37920</name>
</gene>
<evidence type="ECO:0000259" key="2">
    <source>
        <dbReference type="Pfam" id="PF02775"/>
    </source>
</evidence>
<feature type="region of interest" description="Disordered" evidence="1">
    <location>
        <begin position="53"/>
        <end position="82"/>
    </location>
</feature>
<evidence type="ECO:0000313" key="4">
    <source>
        <dbReference type="Proteomes" id="UP000675554"/>
    </source>
</evidence>
<dbReference type="GO" id="GO:0003824">
    <property type="term" value="F:catalytic activity"/>
    <property type="evidence" value="ECO:0007669"/>
    <property type="project" value="InterPro"/>
</dbReference>
<name>A0A8T4J5A3_9ACTN</name>
<dbReference type="InterPro" id="IPR011766">
    <property type="entry name" value="TPP_enzyme_TPP-bd"/>
</dbReference>
<proteinExistence type="predicted"/>
<dbReference type="SUPFAM" id="SSF52518">
    <property type="entry name" value="Thiamin diphosphate-binding fold (THDP-binding)"/>
    <property type="match status" value="1"/>
</dbReference>
<dbReference type="EMBL" id="JAGSMN010001663">
    <property type="protein sequence ID" value="MBR7678640.1"/>
    <property type="molecule type" value="Genomic_DNA"/>
</dbReference>
<dbReference type="CDD" id="cd00568">
    <property type="entry name" value="TPP_enzymes"/>
    <property type="match status" value="1"/>
</dbReference>
<reference evidence="3" key="1">
    <citation type="submission" date="2021-04" db="EMBL/GenBank/DDBJ databases">
        <title>Sequencing of actinobacteria type strains.</title>
        <authorList>
            <person name="Nguyen G.-S."/>
            <person name="Wentzel A."/>
        </authorList>
    </citation>
    <scope>NUCLEOTIDE SEQUENCE</scope>
    <source>
        <strain evidence="3">DSM 42095</strain>
    </source>
</reference>
<keyword evidence="4" id="KW-1185">Reference proteome</keyword>
<dbReference type="GO" id="GO:0030976">
    <property type="term" value="F:thiamine pyrophosphate binding"/>
    <property type="evidence" value="ECO:0007669"/>
    <property type="project" value="InterPro"/>
</dbReference>
<dbReference type="Proteomes" id="UP000675554">
    <property type="component" value="Unassembled WGS sequence"/>
</dbReference>
<organism evidence="3 4">
    <name type="scientific">Streptomyces daliensis</name>
    <dbReference type="NCBI Taxonomy" id="299421"/>
    <lineage>
        <taxon>Bacteria</taxon>
        <taxon>Bacillati</taxon>
        <taxon>Actinomycetota</taxon>
        <taxon>Actinomycetes</taxon>
        <taxon>Kitasatosporales</taxon>
        <taxon>Streptomycetaceae</taxon>
        <taxon>Streptomyces</taxon>
    </lineage>
</organism>
<comment type="caution">
    <text evidence="3">The sequence shown here is derived from an EMBL/GenBank/DDBJ whole genome shotgun (WGS) entry which is preliminary data.</text>
</comment>
<dbReference type="InterPro" id="IPR029061">
    <property type="entry name" value="THDP-binding"/>
</dbReference>
<feature type="domain" description="Thiamine pyrophosphate enzyme TPP-binding" evidence="2">
    <location>
        <begin position="3"/>
        <end position="44"/>
    </location>
</feature>
<feature type="non-terminal residue" evidence="3">
    <location>
        <position position="1"/>
    </location>
</feature>